<proteinExistence type="predicted"/>
<accession>A0A0L0VL91</accession>
<gene>
    <name evidence="1" type="ORF">PSTG_06677</name>
</gene>
<sequence>MDHIVKLNARHTTAAPAAATGYKPAHIQQAPRSSNLVTSEAWGFCFESAASFFDWGTPIRIAQQFPRTRVRLSFSGFVRNSGYPGRPMMNGMVDTNHDSLPGVRGSCWLFVKLEVRLKRSIDRRPGLRSFAPEAKEKTCPYSQSRLLDEETIGLEFPMPNLPKR</sequence>
<dbReference type="AlphaFoldDB" id="A0A0L0VL91"/>
<protein>
    <submittedName>
        <fullName evidence="1">Uncharacterized protein</fullName>
    </submittedName>
</protein>
<evidence type="ECO:0000313" key="2">
    <source>
        <dbReference type="Proteomes" id="UP000054564"/>
    </source>
</evidence>
<comment type="caution">
    <text evidence="1">The sequence shown here is derived from an EMBL/GenBank/DDBJ whole genome shotgun (WGS) entry which is preliminary data.</text>
</comment>
<keyword evidence="2" id="KW-1185">Reference proteome</keyword>
<name>A0A0L0VL91_9BASI</name>
<reference evidence="2" key="1">
    <citation type="submission" date="2014-03" db="EMBL/GenBank/DDBJ databases">
        <title>The Genome Sequence of Puccinia striiformis f. sp. tritici PST-78.</title>
        <authorList>
            <consortium name="The Broad Institute Genome Sequencing Platform"/>
            <person name="Cuomo C."/>
            <person name="Hulbert S."/>
            <person name="Chen X."/>
            <person name="Walker B."/>
            <person name="Young S.K."/>
            <person name="Zeng Q."/>
            <person name="Gargeya S."/>
            <person name="Fitzgerald M."/>
            <person name="Haas B."/>
            <person name="Abouelleil A."/>
            <person name="Alvarado L."/>
            <person name="Arachchi H.M."/>
            <person name="Berlin A.M."/>
            <person name="Chapman S.B."/>
            <person name="Goldberg J."/>
            <person name="Griggs A."/>
            <person name="Gujja S."/>
            <person name="Hansen M."/>
            <person name="Howarth C."/>
            <person name="Imamovic A."/>
            <person name="Larimer J."/>
            <person name="McCowan C."/>
            <person name="Montmayeur A."/>
            <person name="Murphy C."/>
            <person name="Neiman D."/>
            <person name="Pearson M."/>
            <person name="Priest M."/>
            <person name="Roberts A."/>
            <person name="Saif S."/>
            <person name="Shea T."/>
            <person name="Sisk P."/>
            <person name="Sykes S."/>
            <person name="Wortman J."/>
            <person name="Nusbaum C."/>
            <person name="Birren B."/>
        </authorList>
    </citation>
    <scope>NUCLEOTIDE SEQUENCE [LARGE SCALE GENOMIC DNA]</scope>
    <source>
        <strain evidence="2">race PST-78</strain>
    </source>
</reference>
<dbReference type="Proteomes" id="UP000054564">
    <property type="component" value="Unassembled WGS sequence"/>
</dbReference>
<organism evidence="1 2">
    <name type="scientific">Puccinia striiformis f. sp. tritici PST-78</name>
    <dbReference type="NCBI Taxonomy" id="1165861"/>
    <lineage>
        <taxon>Eukaryota</taxon>
        <taxon>Fungi</taxon>
        <taxon>Dikarya</taxon>
        <taxon>Basidiomycota</taxon>
        <taxon>Pucciniomycotina</taxon>
        <taxon>Pucciniomycetes</taxon>
        <taxon>Pucciniales</taxon>
        <taxon>Pucciniaceae</taxon>
        <taxon>Puccinia</taxon>
    </lineage>
</organism>
<dbReference type="EMBL" id="AJIL01000040">
    <property type="protein sequence ID" value="KNF00053.1"/>
    <property type="molecule type" value="Genomic_DNA"/>
</dbReference>
<evidence type="ECO:0000313" key="1">
    <source>
        <dbReference type="EMBL" id="KNF00053.1"/>
    </source>
</evidence>